<gene>
    <name evidence="1" type="ORF">K9S39_05890</name>
</gene>
<keyword evidence="2" id="KW-1185">Reference proteome</keyword>
<dbReference type="Proteomes" id="UP000830115">
    <property type="component" value="Chromosome"/>
</dbReference>
<sequence length="90" mass="10098">MNDPVSASPDPADYETTVERVGQAIAWYSERILAERRSAAPDPDRLDQLISRHRACLEDQERLEEAGPEELARIAAAYDALLTELESDEQ</sequence>
<evidence type="ECO:0000313" key="1">
    <source>
        <dbReference type="EMBL" id="UQA91470.1"/>
    </source>
</evidence>
<organism evidence="1 2">
    <name type="scientific">Streptomyces halobius</name>
    <dbReference type="NCBI Taxonomy" id="2879846"/>
    <lineage>
        <taxon>Bacteria</taxon>
        <taxon>Bacillati</taxon>
        <taxon>Actinomycetota</taxon>
        <taxon>Actinomycetes</taxon>
        <taxon>Kitasatosporales</taxon>
        <taxon>Streptomycetaceae</taxon>
        <taxon>Streptomyces</taxon>
    </lineage>
</organism>
<proteinExistence type="predicted"/>
<evidence type="ECO:0000313" key="2">
    <source>
        <dbReference type="Proteomes" id="UP000830115"/>
    </source>
</evidence>
<accession>A0ABY4M175</accession>
<dbReference type="EMBL" id="CP086322">
    <property type="protein sequence ID" value="UQA91470.1"/>
    <property type="molecule type" value="Genomic_DNA"/>
</dbReference>
<protein>
    <submittedName>
        <fullName evidence="1">Uncharacterized protein</fullName>
    </submittedName>
</protein>
<reference evidence="1" key="1">
    <citation type="submission" date="2021-10" db="EMBL/GenBank/DDBJ databases">
        <title>Streptomyces nigrumlapis sp.nov.,an antimicrobial producing actinobacterium isolated from Black Gobi rocks.</title>
        <authorList>
            <person name="Wen Y."/>
            <person name="Zhang W."/>
            <person name="Liu X.G."/>
        </authorList>
    </citation>
    <scope>NUCLEOTIDE SEQUENCE</scope>
    <source>
        <strain evidence="1">ST13-2-2</strain>
    </source>
</reference>
<name>A0ABY4M175_9ACTN</name>
<dbReference type="RefSeq" id="WP_248862296.1">
    <property type="nucleotide sequence ID" value="NZ_CP086322.1"/>
</dbReference>